<dbReference type="PANTHER" id="PTHR39560:SF1">
    <property type="entry name" value="PROTEIN ADENYLYLTRANSFERASE FIC-RELATED"/>
    <property type="match status" value="1"/>
</dbReference>
<dbReference type="PANTHER" id="PTHR39560">
    <property type="entry name" value="PROTEIN ADENYLYLTRANSFERASE FIC-RELATED"/>
    <property type="match status" value="1"/>
</dbReference>
<evidence type="ECO:0000256" key="3">
    <source>
        <dbReference type="ARBA" id="ARBA00022741"/>
    </source>
</evidence>
<proteinExistence type="predicted"/>
<keyword evidence="1" id="KW-0808">Transferase</keyword>
<feature type="domain" description="Fido" evidence="8">
    <location>
        <begin position="57"/>
        <end position="191"/>
    </location>
</feature>
<evidence type="ECO:0000256" key="4">
    <source>
        <dbReference type="ARBA" id="ARBA00022840"/>
    </source>
</evidence>
<dbReference type="GO" id="GO:0051302">
    <property type="term" value="P:regulation of cell division"/>
    <property type="evidence" value="ECO:0007669"/>
    <property type="project" value="TreeGrafter"/>
</dbReference>
<evidence type="ECO:0000313" key="9">
    <source>
        <dbReference type="EMBL" id="OEE79396.1"/>
    </source>
</evidence>
<accession>A0A1E5D706</accession>
<dbReference type="Proteomes" id="UP000094165">
    <property type="component" value="Unassembled WGS sequence"/>
</dbReference>
<dbReference type="RefSeq" id="WP_017052762.1">
    <property type="nucleotide sequence ID" value="NZ_AJYW02000025.1"/>
</dbReference>
<evidence type="ECO:0000256" key="2">
    <source>
        <dbReference type="ARBA" id="ARBA00022695"/>
    </source>
</evidence>
<dbReference type="PROSITE" id="PS51459">
    <property type="entry name" value="FIDO"/>
    <property type="match status" value="1"/>
</dbReference>
<evidence type="ECO:0000313" key="10">
    <source>
        <dbReference type="Proteomes" id="UP000094165"/>
    </source>
</evidence>
<dbReference type="EC" id="2.7.7.108" evidence="5"/>
<evidence type="ECO:0000256" key="1">
    <source>
        <dbReference type="ARBA" id="ARBA00022679"/>
    </source>
</evidence>
<dbReference type="Gene3D" id="1.10.3290.10">
    <property type="entry name" value="Fido-like domain"/>
    <property type="match status" value="1"/>
</dbReference>
<comment type="catalytic activity">
    <reaction evidence="6">
        <text>L-threonyl-[protein] + ATP = 3-O-(5'-adenylyl)-L-threonyl-[protein] + diphosphate</text>
        <dbReference type="Rhea" id="RHEA:54292"/>
        <dbReference type="Rhea" id="RHEA-COMP:11060"/>
        <dbReference type="Rhea" id="RHEA-COMP:13847"/>
        <dbReference type="ChEBI" id="CHEBI:30013"/>
        <dbReference type="ChEBI" id="CHEBI:30616"/>
        <dbReference type="ChEBI" id="CHEBI:33019"/>
        <dbReference type="ChEBI" id="CHEBI:138113"/>
        <dbReference type="EC" id="2.7.7.108"/>
    </reaction>
</comment>
<dbReference type="GO" id="GO:0005524">
    <property type="term" value="F:ATP binding"/>
    <property type="evidence" value="ECO:0007669"/>
    <property type="project" value="UniProtKB-KW"/>
</dbReference>
<dbReference type="InterPro" id="IPR003812">
    <property type="entry name" value="Fido"/>
</dbReference>
<comment type="catalytic activity">
    <reaction evidence="7">
        <text>L-tyrosyl-[protein] + ATP = O-(5'-adenylyl)-L-tyrosyl-[protein] + diphosphate</text>
        <dbReference type="Rhea" id="RHEA:54288"/>
        <dbReference type="Rhea" id="RHEA-COMP:10136"/>
        <dbReference type="Rhea" id="RHEA-COMP:13846"/>
        <dbReference type="ChEBI" id="CHEBI:30616"/>
        <dbReference type="ChEBI" id="CHEBI:33019"/>
        <dbReference type="ChEBI" id="CHEBI:46858"/>
        <dbReference type="ChEBI" id="CHEBI:83624"/>
        <dbReference type="EC" id="2.7.7.108"/>
    </reaction>
</comment>
<keyword evidence="2" id="KW-0548">Nucleotidyltransferase</keyword>
<sequence>MRDKYGVAQDHYCYPHTNTLINSLNIHDSEKLDEAEVAFSEHRYIEYSSLVSGLEDFDIEHFRHLHWVLFQDLYGWAGEDRDVDISKGNTRFCHCSFIERELMRQLERIPQLRECSDRIEFIRLVADIFCEINIIHPFREGNGRTTRFFFEELVFVAGYELNWPEISKEQWIEANVQGYLGDVSFLELIFDMAIS</sequence>
<evidence type="ECO:0000259" key="8">
    <source>
        <dbReference type="PROSITE" id="PS51459"/>
    </source>
</evidence>
<dbReference type="AlphaFoldDB" id="A0A1E5D706"/>
<dbReference type="SUPFAM" id="SSF140931">
    <property type="entry name" value="Fic-like"/>
    <property type="match status" value="1"/>
</dbReference>
<organism evidence="9 10">
    <name type="scientific">Vibrio genomosp. F6 str. FF-238</name>
    <dbReference type="NCBI Taxonomy" id="1191298"/>
    <lineage>
        <taxon>Bacteria</taxon>
        <taxon>Pseudomonadati</taxon>
        <taxon>Pseudomonadota</taxon>
        <taxon>Gammaproteobacteria</taxon>
        <taxon>Vibrionales</taxon>
        <taxon>Vibrionaceae</taxon>
        <taxon>Vibrio</taxon>
    </lineage>
</organism>
<keyword evidence="3" id="KW-0547">Nucleotide-binding</keyword>
<evidence type="ECO:0000256" key="5">
    <source>
        <dbReference type="ARBA" id="ARBA00034531"/>
    </source>
</evidence>
<reference evidence="9 10" key="1">
    <citation type="journal article" date="2012" name="Science">
        <title>Ecological populations of bacteria act as socially cohesive units of antibiotic production and resistance.</title>
        <authorList>
            <person name="Cordero O.X."/>
            <person name="Wildschutte H."/>
            <person name="Kirkup B."/>
            <person name="Proehl S."/>
            <person name="Ngo L."/>
            <person name="Hussain F."/>
            <person name="Le Roux F."/>
            <person name="Mincer T."/>
            <person name="Polz M.F."/>
        </authorList>
    </citation>
    <scope>NUCLEOTIDE SEQUENCE [LARGE SCALE GENOMIC DNA]</scope>
    <source>
        <strain evidence="9 10">FF-238</strain>
    </source>
</reference>
<protein>
    <recommendedName>
        <fullName evidence="5">protein adenylyltransferase</fullName>
        <ecNumber evidence="5">2.7.7.108</ecNumber>
    </recommendedName>
</protein>
<gene>
    <name evidence="9" type="ORF">A130_11400</name>
</gene>
<evidence type="ECO:0000256" key="6">
    <source>
        <dbReference type="ARBA" id="ARBA00047939"/>
    </source>
</evidence>
<keyword evidence="10" id="KW-1185">Reference proteome</keyword>
<dbReference type="GO" id="GO:0070733">
    <property type="term" value="F:AMPylase activity"/>
    <property type="evidence" value="ECO:0007669"/>
    <property type="project" value="UniProtKB-EC"/>
</dbReference>
<dbReference type="Pfam" id="PF02661">
    <property type="entry name" value="Fic"/>
    <property type="match status" value="1"/>
</dbReference>
<keyword evidence="4" id="KW-0067">ATP-binding</keyword>
<name>A0A1E5D706_9VIBR</name>
<comment type="caution">
    <text evidence="9">The sequence shown here is derived from an EMBL/GenBank/DDBJ whole genome shotgun (WGS) entry which is preliminary data.</text>
</comment>
<dbReference type="InterPro" id="IPR036597">
    <property type="entry name" value="Fido-like_dom_sf"/>
</dbReference>
<dbReference type="EMBL" id="AJYW02000025">
    <property type="protein sequence ID" value="OEE79396.1"/>
    <property type="molecule type" value="Genomic_DNA"/>
</dbReference>
<evidence type="ECO:0000256" key="7">
    <source>
        <dbReference type="ARBA" id="ARBA00048696"/>
    </source>
</evidence>